<proteinExistence type="predicted"/>
<keyword evidence="6" id="KW-0739">Sodium transport</keyword>
<keyword evidence="4" id="KW-0915">Sodium</keyword>
<name>R7T734_CAPTE</name>
<dbReference type="PANTHER" id="PTHR42985">
    <property type="entry name" value="SODIUM-COUPLED MONOCARBOXYLATE TRANSPORTER"/>
    <property type="match status" value="1"/>
</dbReference>
<dbReference type="Gene3D" id="1.20.1730.10">
    <property type="entry name" value="Sodium/glucose cotransporter"/>
    <property type="match status" value="1"/>
</dbReference>
<reference evidence="11" key="1">
    <citation type="submission" date="2012-12" db="EMBL/GenBank/DDBJ databases">
        <authorList>
            <person name="Hellsten U."/>
            <person name="Grimwood J."/>
            <person name="Chapman J.A."/>
            <person name="Shapiro H."/>
            <person name="Aerts A."/>
            <person name="Otillar R.P."/>
            <person name="Terry A.Y."/>
            <person name="Boore J.L."/>
            <person name="Simakov O."/>
            <person name="Marletaz F."/>
            <person name="Cho S.-J."/>
            <person name="Edsinger-Gonzales E."/>
            <person name="Havlak P."/>
            <person name="Kuo D.-H."/>
            <person name="Larsson T."/>
            <person name="Lv J."/>
            <person name="Arendt D."/>
            <person name="Savage R."/>
            <person name="Osoegawa K."/>
            <person name="de Jong P."/>
            <person name="Lindberg D.R."/>
            <person name="Seaver E.C."/>
            <person name="Weisblat D.A."/>
            <person name="Putnam N.H."/>
            <person name="Grigoriev I.V."/>
            <person name="Rokhsar D.S."/>
        </authorList>
    </citation>
    <scope>NUCLEOTIDE SEQUENCE</scope>
    <source>
        <strain evidence="11">I ESC-2004</strain>
    </source>
</reference>
<organism evidence="9">
    <name type="scientific">Capitella teleta</name>
    <name type="common">Polychaete worm</name>
    <dbReference type="NCBI Taxonomy" id="283909"/>
    <lineage>
        <taxon>Eukaryota</taxon>
        <taxon>Metazoa</taxon>
        <taxon>Spiralia</taxon>
        <taxon>Lophotrochozoa</taxon>
        <taxon>Annelida</taxon>
        <taxon>Polychaeta</taxon>
        <taxon>Sedentaria</taxon>
        <taxon>Scolecida</taxon>
        <taxon>Capitellidae</taxon>
        <taxon>Capitella</taxon>
    </lineage>
</organism>
<feature type="compositionally biased region" description="Basic and acidic residues" evidence="7">
    <location>
        <begin position="155"/>
        <end position="172"/>
    </location>
</feature>
<sequence length="246" mass="27148">MVGIFLLGGLFRFTNYIGAICGVIVSFTIVGCISVGSLTVPQYTPALPPGPIDGCMDFNETILGNLNASIHTHSRYISGASSATTMLDSIYQLSFHYYGILGVTSTILSGIVVSAITNKLSSRVREANSDIPDKYFIRWSNAFRTPPPTEDDENQQMKDWDETKGRSKENNEKADVTSNLLVSDERLRSFTAIVFRDNNHLTAYLDSQLIRAGDSVCFSIPDVWKTFQTSIKLVENCPDSPRISVI</sequence>
<keyword evidence="2" id="KW-0813">Transport</keyword>
<keyword evidence="3" id="KW-1003">Cell membrane</keyword>
<evidence type="ECO:0000313" key="11">
    <source>
        <dbReference type="Proteomes" id="UP000014760"/>
    </source>
</evidence>
<dbReference type="HOGENOM" id="CLU_1130010_0_0_1"/>
<dbReference type="EnsemblMetazoa" id="CapteT201002">
    <property type="protein sequence ID" value="CapteP201002"/>
    <property type="gene ID" value="CapteG201002"/>
</dbReference>
<dbReference type="PANTHER" id="PTHR42985:SF40">
    <property type="entry name" value="LD47995P-RELATED"/>
    <property type="match status" value="1"/>
</dbReference>
<keyword evidence="8" id="KW-1133">Transmembrane helix</keyword>
<dbReference type="AlphaFoldDB" id="R7T734"/>
<evidence type="ECO:0000256" key="7">
    <source>
        <dbReference type="SAM" id="MobiDB-lite"/>
    </source>
</evidence>
<keyword evidence="8" id="KW-0472">Membrane</keyword>
<reference evidence="10" key="3">
    <citation type="submission" date="2015-06" db="UniProtKB">
        <authorList>
            <consortium name="EnsemblMetazoa"/>
        </authorList>
    </citation>
    <scope>IDENTIFICATION</scope>
</reference>
<evidence type="ECO:0000256" key="6">
    <source>
        <dbReference type="ARBA" id="ARBA00023201"/>
    </source>
</evidence>
<keyword evidence="5" id="KW-0406">Ion transport</keyword>
<keyword evidence="11" id="KW-1185">Reference proteome</keyword>
<accession>R7T734</accession>
<evidence type="ECO:0000313" key="9">
    <source>
        <dbReference type="EMBL" id="ELT87170.1"/>
    </source>
</evidence>
<evidence type="ECO:0000256" key="4">
    <source>
        <dbReference type="ARBA" id="ARBA00023053"/>
    </source>
</evidence>
<reference evidence="9 11" key="2">
    <citation type="journal article" date="2013" name="Nature">
        <title>Insights into bilaterian evolution from three spiralian genomes.</title>
        <authorList>
            <person name="Simakov O."/>
            <person name="Marletaz F."/>
            <person name="Cho S.J."/>
            <person name="Edsinger-Gonzales E."/>
            <person name="Havlak P."/>
            <person name="Hellsten U."/>
            <person name="Kuo D.H."/>
            <person name="Larsson T."/>
            <person name="Lv J."/>
            <person name="Arendt D."/>
            <person name="Savage R."/>
            <person name="Osoegawa K."/>
            <person name="de Jong P."/>
            <person name="Grimwood J."/>
            <person name="Chapman J.A."/>
            <person name="Shapiro H."/>
            <person name="Aerts A."/>
            <person name="Otillar R.P."/>
            <person name="Terry A.Y."/>
            <person name="Boore J.L."/>
            <person name="Grigoriev I.V."/>
            <person name="Lindberg D.R."/>
            <person name="Seaver E.C."/>
            <person name="Weisblat D.A."/>
            <person name="Putnam N.H."/>
            <person name="Rokhsar D.S."/>
        </authorList>
    </citation>
    <scope>NUCLEOTIDE SEQUENCE</scope>
    <source>
        <strain evidence="9 11">I ESC-2004</strain>
    </source>
</reference>
<dbReference type="GO" id="GO:0015293">
    <property type="term" value="F:symporter activity"/>
    <property type="evidence" value="ECO:0007669"/>
    <property type="project" value="TreeGrafter"/>
</dbReference>
<comment type="subcellular location">
    <subcellularLocation>
        <location evidence="1">Cell membrane</location>
        <topology evidence="1">Multi-pass membrane protein</topology>
    </subcellularLocation>
</comment>
<protein>
    <submittedName>
        <fullName evidence="9 10">Uncharacterized protein</fullName>
    </submittedName>
</protein>
<feature type="transmembrane region" description="Helical" evidence="8">
    <location>
        <begin position="95"/>
        <end position="116"/>
    </location>
</feature>
<feature type="transmembrane region" description="Helical" evidence="8">
    <location>
        <begin position="16"/>
        <end position="40"/>
    </location>
</feature>
<dbReference type="Proteomes" id="UP000014760">
    <property type="component" value="Unassembled WGS sequence"/>
</dbReference>
<evidence type="ECO:0000256" key="3">
    <source>
        <dbReference type="ARBA" id="ARBA00022475"/>
    </source>
</evidence>
<evidence type="ECO:0000256" key="8">
    <source>
        <dbReference type="SAM" id="Phobius"/>
    </source>
</evidence>
<dbReference type="EMBL" id="AMQN01016026">
    <property type="status" value="NOT_ANNOTATED_CDS"/>
    <property type="molecule type" value="Genomic_DNA"/>
</dbReference>
<evidence type="ECO:0000313" key="10">
    <source>
        <dbReference type="EnsemblMetazoa" id="CapteP201002"/>
    </source>
</evidence>
<dbReference type="InterPro" id="IPR038377">
    <property type="entry name" value="Na/Glc_symporter_sf"/>
</dbReference>
<evidence type="ECO:0000256" key="1">
    <source>
        <dbReference type="ARBA" id="ARBA00004651"/>
    </source>
</evidence>
<evidence type="ECO:0000256" key="2">
    <source>
        <dbReference type="ARBA" id="ARBA00022448"/>
    </source>
</evidence>
<feature type="region of interest" description="Disordered" evidence="7">
    <location>
        <begin position="143"/>
        <end position="172"/>
    </location>
</feature>
<dbReference type="GO" id="GO:0006814">
    <property type="term" value="P:sodium ion transport"/>
    <property type="evidence" value="ECO:0007669"/>
    <property type="project" value="UniProtKB-KW"/>
</dbReference>
<dbReference type="GO" id="GO:0005886">
    <property type="term" value="C:plasma membrane"/>
    <property type="evidence" value="ECO:0007669"/>
    <property type="project" value="UniProtKB-SubCell"/>
</dbReference>
<gene>
    <name evidence="9" type="ORF">CAPTEDRAFT_201002</name>
</gene>
<keyword evidence="8" id="KW-0812">Transmembrane</keyword>
<dbReference type="InterPro" id="IPR051163">
    <property type="entry name" value="Sodium:Solute_Symporter_SSF"/>
</dbReference>
<dbReference type="EMBL" id="KB312457">
    <property type="protein sequence ID" value="ELT87170.1"/>
    <property type="molecule type" value="Genomic_DNA"/>
</dbReference>
<evidence type="ECO:0000256" key="5">
    <source>
        <dbReference type="ARBA" id="ARBA00023065"/>
    </source>
</evidence>